<comment type="caution">
    <text evidence="1">The sequence shown here is derived from an EMBL/GenBank/DDBJ whole genome shotgun (WGS) entry which is preliminary data.</text>
</comment>
<accession>A0ABT3IQ92</accession>
<protein>
    <submittedName>
        <fullName evidence="1">Uncharacterized protein</fullName>
    </submittedName>
</protein>
<sequence length="269" mass="30467">MDRKARNILFNTYWKKGWLPAVARYTHPADLAYAISMGVMFTPYSITHDACIAQIMSLREELTPEITARAFLGSLTAARPELRSAIISAFMAQQLQPHPFYEDKAADHPNVCAICRQQGGITGEALYHHIDLNMLNFERLKWGGTRHRDLIYILFDLQQFRQLLVPMPTLEDLTMFSALLEVIAASFPGDTPAVLEKKLKAVFPVTKTERQLLIEVLACMGVLQPAYNHKDKNQVQLAAGWRGADKYNKAALQSCFQPYIHLLTASLYR</sequence>
<keyword evidence="2" id="KW-1185">Reference proteome</keyword>
<evidence type="ECO:0000313" key="2">
    <source>
        <dbReference type="Proteomes" id="UP001207742"/>
    </source>
</evidence>
<gene>
    <name evidence="1" type="ORF">OL497_19750</name>
</gene>
<organism evidence="1 2">
    <name type="scientific">Chitinophaga nivalis</name>
    <dbReference type="NCBI Taxonomy" id="2991709"/>
    <lineage>
        <taxon>Bacteria</taxon>
        <taxon>Pseudomonadati</taxon>
        <taxon>Bacteroidota</taxon>
        <taxon>Chitinophagia</taxon>
        <taxon>Chitinophagales</taxon>
        <taxon>Chitinophagaceae</taxon>
        <taxon>Chitinophaga</taxon>
    </lineage>
</organism>
<evidence type="ECO:0000313" key="1">
    <source>
        <dbReference type="EMBL" id="MCW3486146.1"/>
    </source>
</evidence>
<dbReference type="Proteomes" id="UP001207742">
    <property type="component" value="Unassembled WGS sequence"/>
</dbReference>
<dbReference type="RefSeq" id="WP_264732961.1">
    <property type="nucleotide sequence ID" value="NZ_JAPDNR010000001.1"/>
</dbReference>
<reference evidence="1 2" key="1">
    <citation type="submission" date="2022-10" db="EMBL/GenBank/DDBJ databases">
        <title>Chitinophaga nivalis PC15 sp. nov., isolated from Pyeongchang county, South Korea.</title>
        <authorList>
            <person name="Trinh H.N."/>
        </authorList>
    </citation>
    <scope>NUCLEOTIDE SEQUENCE [LARGE SCALE GENOMIC DNA]</scope>
    <source>
        <strain evidence="1 2">PC14</strain>
    </source>
</reference>
<dbReference type="EMBL" id="JAPDNS010000002">
    <property type="protein sequence ID" value="MCW3486146.1"/>
    <property type="molecule type" value="Genomic_DNA"/>
</dbReference>
<proteinExistence type="predicted"/>
<name>A0ABT3IQ92_9BACT</name>